<evidence type="ECO:0000256" key="2">
    <source>
        <dbReference type="ARBA" id="ARBA00022692"/>
    </source>
</evidence>
<feature type="transmembrane region" description="Helical" evidence="5">
    <location>
        <begin position="88"/>
        <end position="108"/>
    </location>
</feature>
<feature type="transmembrane region" description="Helical" evidence="5">
    <location>
        <begin position="236"/>
        <end position="258"/>
    </location>
</feature>
<dbReference type="EMBL" id="CAJNOT010000087">
    <property type="protein sequence ID" value="CAF0830669.1"/>
    <property type="molecule type" value="Genomic_DNA"/>
</dbReference>
<comment type="caution">
    <text evidence="7">The sequence shown here is derived from an EMBL/GenBank/DDBJ whole genome shotgun (WGS) entry which is preliminary data.</text>
</comment>
<accession>A0A813V2F7</accession>
<evidence type="ECO:0000256" key="4">
    <source>
        <dbReference type="ARBA" id="ARBA00023136"/>
    </source>
</evidence>
<comment type="similarity">
    <text evidence="5">Belongs to the BI1 family.</text>
</comment>
<feature type="transmembrane region" description="Helical" evidence="5">
    <location>
        <begin position="270"/>
        <end position="291"/>
    </location>
</feature>
<dbReference type="GO" id="GO:0005794">
    <property type="term" value="C:Golgi apparatus"/>
    <property type="evidence" value="ECO:0007669"/>
    <property type="project" value="TreeGrafter"/>
</dbReference>
<evidence type="ECO:0000256" key="5">
    <source>
        <dbReference type="RuleBase" id="RU004379"/>
    </source>
</evidence>
<dbReference type="Proteomes" id="UP000663864">
    <property type="component" value="Unassembled WGS sequence"/>
</dbReference>
<sequence length="295" mass="33103">MNQDRNIYNGPNPSYQGEQSYMTQEPTGYIPYPPRPGGGHDQNEMPFQAPPVLPRPGFAKDGEQGGDQWGVFTGLESKEIRRVFIRKVYIILMIQLSITFGLIALFHFTPPIREYVQSTNGRWLYFASYGVFLVTYFVLICSRRAARRFPLNLILLGILTLAMGYMMGTISAFYKIESILIAVGITAVVCLGVTLFSFQTKYDFTSCVGVLFVISIALLAFGIVCAFTYSRILYTVYAGLGAVAFSIFLAVDTQLIMGGKRHEISAEDHIFASLMLYIDIIYIFVFILSLIGKRE</sequence>
<evidence type="ECO:0000256" key="1">
    <source>
        <dbReference type="ARBA" id="ARBA00004141"/>
    </source>
</evidence>
<dbReference type="InterPro" id="IPR006214">
    <property type="entry name" value="Bax_inhibitor_1-related"/>
</dbReference>
<dbReference type="GO" id="GO:0016020">
    <property type="term" value="C:membrane"/>
    <property type="evidence" value="ECO:0007669"/>
    <property type="project" value="UniProtKB-SubCell"/>
</dbReference>
<evidence type="ECO:0000313" key="7">
    <source>
        <dbReference type="EMBL" id="CAF0830669.1"/>
    </source>
</evidence>
<dbReference type="CDD" id="cd10428">
    <property type="entry name" value="LFG_like"/>
    <property type="match status" value="1"/>
</dbReference>
<keyword evidence="2 5" id="KW-0812">Transmembrane</keyword>
<dbReference type="Pfam" id="PF01027">
    <property type="entry name" value="Bax1-I"/>
    <property type="match status" value="1"/>
</dbReference>
<feature type="transmembrane region" description="Helical" evidence="5">
    <location>
        <begin position="179"/>
        <end position="198"/>
    </location>
</feature>
<comment type="subcellular location">
    <subcellularLocation>
        <location evidence="1">Membrane</location>
        <topology evidence="1">Multi-pass membrane protein</topology>
    </subcellularLocation>
</comment>
<dbReference type="PANTHER" id="PTHR23291:SF127">
    <property type="entry name" value="PROTEIN LIFEGUARD 1-LIKE"/>
    <property type="match status" value="1"/>
</dbReference>
<proteinExistence type="inferred from homology"/>
<dbReference type="GO" id="GO:0005783">
    <property type="term" value="C:endoplasmic reticulum"/>
    <property type="evidence" value="ECO:0007669"/>
    <property type="project" value="TreeGrafter"/>
</dbReference>
<feature type="region of interest" description="Disordered" evidence="6">
    <location>
        <begin position="1"/>
        <end position="42"/>
    </location>
</feature>
<feature type="transmembrane region" description="Helical" evidence="5">
    <location>
        <begin position="153"/>
        <end position="173"/>
    </location>
</feature>
<feature type="transmembrane region" description="Helical" evidence="5">
    <location>
        <begin position="210"/>
        <end position="230"/>
    </location>
</feature>
<organism evidence="7 8">
    <name type="scientific">Rotaria sordida</name>
    <dbReference type="NCBI Taxonomy" id="392033"/>
    <lineage>
        <taxon>Eukaryota</taxon>
        <taxon>Metazoa</taxon>
        <taxon>Spiralia</taxon>
        <taxon>Gnathifera</taxon>
        <taxon>Rotifera</taxon>
        <taxon>Eurotatoria</taxon>
        <taxon>Bdelloidea</taxon>
        <taxon>Philodinida</taxon>
        <taxon>Philodinidae</taxon>
        <taxon>Rotaria</taxon>
    </lineage>
</organism>
<keyword evidence="4 5" id="KW-0472">Membrane</keyword>
<name>A0A813V2F7_9BILA</name>
<feature type="compositionally biased region" description="Polar residues" evidence="6">
    <location>
        <begin position="1"/>
        <end position="25"/>
    </location>
</feature>
<dbReference type="GO" id="GO:2001234">
    <property type="term" value="P:negative regulation of apoptotic signaling pathway"/>
    <property type="evidence" value="ECO:0007669"/>
    <property type="project" value="TreeGrafter"/>
</dbReference>
<reference evidence="7" key="1">
    <citation type="submission" date="2021-02" db="EMBL/GenBank/DDBJ databases">
        <authorList>
            <person name="Nowell W R."/>
        </authorList>
    </citation>
    <scope>NUCLEOTIDE SEQUENCE</scope>
</reference>
<protein>
    <submittedName>
        <fullName evidence="7">Uncharacterized protein</fullName>
    </submittedName>
</protein>
<evidence type="ECO:0000256" key="3">
    <source>
        <dbReference type="ARBA" id="ARBA00022989"/>
    </source>
</evidence>
<dbReference type="PANTHER" id="PTHR23291">
    <property type="entry name" value="BAX INHIBITOR-RELATED"/>
    <property type="match status" value="1"/>
</dbReference>
<feature type="transmembrane region" description="Helical" evidence="5">
    <location>
        <begin position="123"/>
        <end position="141"/>
    </location>
</feature>
<keyword evidence="3 5" id="KW-1133">Transmembrane helix</keyword>
<evidence type="ECO:0000313" key="8">
    <source>
        <dbReference type="Proteomes" id="UP000663864"/>
    </source>
</evidence>
<gene>
    <name evidence="7" type="ORF">ZHD862_LOCUS3863</name>
</gene>
<dbReference type="AlphaFoldDB" id="A0A813V2F7"/>
<evidence type="ECO:0000256" key="6">
    <source>
        <dbReference type="SAM" id="MobiDB-lite"/>
    </source>
</evidence>